<comment type="subcellular location">
    <subcellularLocation>
        <location evidence="1">Cell inner membrane</location>
    </subcellularLocation>
</comment>
<dbReference type="PANTHER" id="PTHR30606:SF10">
    <property type="entry name" value="PHOSPHATIDYLINOSITOL MANNOSIDE ACYLTRANSFERASE"/>
    <property type="match status" value="1"/>
</dbReference>
<evidence type="ECO:0000256" key="5">
    <source>
        <dbReference type="ARBA" id="ARBA00023136"/>
    </source>
</evidence>
<evidence type="ECO:0000256" key="1">
    <source>
        <dbReference type="ARBA" id="ARBA00004533"/>
    </source>
</evidence>
<organism evidence="7 8">
    <name type="scientific">Chlorobium ferrooxidans DSM 13031</name>
    <dbReference type="NCBI Taxonomy" id="377431"/>
    <lineage>
        <taxon>Bacteria</taxon>
        <taxon>Pseudomonadati</taxon>
        <taxon>Chlorobiota</taxon>
        <taxon>Chlorobiia</taxon>
        <taxon>Chlorobiales</taxon>
        <taxon>Chlorobiaceae</taxon>
        <taxon>Chlorobium/Pelodictyon group</taxon>
        <taxon>Chlorobium</taxon>
    </lineage>
</organism>
<reference evidence="7 8" key="2">
    <citation type="submission" date="2006-07" db="EMBL/GenBank/DDBJ databases">
        <title>Sequencing of the draft genome and assembly of Chlorobium ferroxidans DSM 13031.</title>
        <authorList>
            <consortium name="US DOE Joint Genome Institute (JGI-PGF)"/>
            <person name="Copeland A."/>
            <person name="Lucas S."/>
            <person name="Lapidus A."/>
            <person name="Barry K."/>
            <person name="Glavina del Rio T."/>
            <person name="Dalin E."/>
            <person name="Tice H."/>
            <person name="Bruce D."/>
            <person name="Pitluck S."/>
            <person name="Richardson P."/>
        </authorList>
    </citation>
    <scope>NUCLEOTIDE SEQUENCE [LARGE SCALE GENOMIC DNA]</scope>
    <source>
        <strain evidence="7 8">DSM 13031</strain>
    </source>
</reference>
<dbReference type="EMBL" id="AASE01000006">
    <property type="protein sequence ID" value="EAT59222.1"/>
    <property type="molecule type" value="Genomic_DNA"/>
</dbReference>
<dbReference type="InterPro" id="IPR004960">
    <property type="entry name" value="LipA_acyltrans"/>
</dbReference>
<keyword evidence="5" id="KW-0472">Membrane</keyword>
<sequence>MNNKSPNFFQFSVYSSIVRMLKYRLTMKRSWEDSDGVTDRMLYGLIMMIGWFVRTISRKKSSALAHALGDFIYRVLKLRRSLVEENLALTFPEKNREEISAIALQVYRNQAENFIEMLRLPMIKTAEDAARLLDLDARHLLSKTLDQQKGCVLVSAHFGNWELMALCSGLLMAPFTIVVKELKNHAIDRKINSWRTMQGNRIVYDWQALRTGLRTLREGGIVTILGDQSDSGGSFFTEFLGRRTAVFLGPAFLALKAGVPLFVVMCRSIGNGRYTIDIEEIDMSDLGREKADAEELARRYTKVIERFIYQYPEEWFWLHNRWKRSEP</sequence>
<keyword evidence="4 7" id="KW-0808">Transferase</keyword>
<evidence type="ECO:0000256" key="4">
    <source>
        <dbReference type="ARBA" id="ARBA00022679"/>
    </source>
</evidence>
<reference evidence="7 8" key="1">
    <citation type="submission" date="2006-07" db="EMBL/GenBank/DDBJ databases">
        <title>Annotation of the draft genome assembly of Chlorobium ferroxidans DSM 13031.</title>
        <authorList>
            <consortium name="US DOE Joint Genome Institute (JGI-ORNL)"/>
            <person name="Larimer F."/>
            <person name="Land M."/>
            <person name="Hauser L."/>
        </authorList>
    </citation>
    <scope>NUCLEOTIDE SEQUENCE [LARGE SCALE GENOMIC DNA]</scope>
    <source>
        <strain evidence="7 8">DSM 13031</strain>
    </source>
</reference>
<evidence type="ECO:0000256" key="6">
    <source>
        <dbReference type="ARBA" id="ARBA00023315"/>
    </source>
</evidence>
<gene>
    <name evidence="7" type="ORF">CferDRAFT_1229</name>
</gene>
<keyword evidence="2" id="KW-1003">Cell membrane</keyword>
<dbReference type="GO" id="GO:0016746">
    <property type="term" value="F:acyltransferase activity"/>
    <property type="evidence" value="ECO:0007669"/>
    <property type="project" value="UniProtKB-KW"/>
</dbReference>
<dbReference type="AlphaFoldDB" id="Q0YSH7"/>
<accession>Q0YSH7</accession>
<protein>
    <submittedName>
        <fullName evidence="7">Lipid A biosynthesis acyltransferase</fullName>
    </submittedName>
</protein>
<dbReference type="Pfam" id="PF03279">
    <property type="entry name" value="Lip_A_acyltrans"/>
    <property type="match status" value="1"/>
</dbReference>
<dbReference type="Proteomes" id="UP000004162">
    <property type="component" value="Unassembled WGS sequence"/>
</dbReference>
<comment type="caution">
    <text evidence="7">The sequence shown here is derived from an EMBL/GenBank/DDBJ whole genome shotgun (WGS) entry which is preliminary data.</text>
</comment>
<dbReference type="PANTHER" id="PTHR30606">
    <property type="entry name" value="LIPID A BIOSYNTHESIS LAUROYL ACYLTRANSFERASE"/>
    <property type="match status" value="1"/>
</dbReference>
<evidence type="ECO:0000256" key="3">
    <source>
        <dbReference type="ARBA" id="ARBA00022519"/>
    </source>
</evidence>
<keyword evidence="3" id="KW-0997">Cell inner membrane</keyword>
<dbReference type="CDD" id="cd07984">
    <property type="entry name" value="LPLAT_LABLAT-like"/>
    <property type="match status" value="1"/>
</dbReference>
<keyword evidence="6 7" id="KW-0012">Acyltransferase</keyword>
<dbReference type="PIRSF" id="PIRSF026649">
    <property type="entry name" value="MsbB"/>
    <property type="match status" value="1"/>
</dbReference>
<evidence type="ECO:0000256" key="2">
    <source>
        <dbReference type="ARBA" id="ARBA00022475"/>
    </source>
</evidence>
<dbReference type="GO" id="GO:0005886">
    <property type="term" value="C:plasma membrane"/>
    <property type="evidence" value="ECO:0007669"/>
    <property type="project" value="UniProtKB-SubCell"/>
</dbReference>
<name>Q0YSH7_9CHLB</name>
<evidence type="ECO:0000313" key="8">
    <source>
        <dbReference type="Proteomes" id="UP000004162"/>
    </source>
</evidence>
<evidence type="ECO:0000313" key="7">
    <source>
        <dbReference type="EMBL" id="EAT59222.1"/>
    </source>
</evidence>
<proteinExistence type="predicted"/>
<keyword evidence="8" id="KW-1185">Reference proteome</keyword>
<dbReference type="SUPFAM" id="SSF69593">
    <property type="entry name" value="Glycerol-3-phosphate (1)-acyltransferase"/>
    <property type="match status" value="1"/>
</dbReference>
<dbReference type="GO" id="GO:0009247">
    <property type="term" value="P:glycolipid biosynthetic process"/>
    <property type="evidence" value="ECO:0007669"/>
    <property type="project" value="UniProtKB-ARBA"/>
</dbReference>